<dbReference type="Gene3D" id="3.40.50.2000">
    <property type="entry name" value="Glycogen Phosphorylase B"/>
    <property type="match status" value="2"/>
</dbReference>
<dbReference type="InterPro" id="IPR050194">
    <property type="entry name" value="Glycosyltransferase_grp1"/>
</dbReference>
<reference evidence="3 4" key="1">
    <citation type="submission" date="2019-08" db="EMBL/GenBank/DDBJ databases">
        <authorList>
            <person name="Peeters C."/>
        </authorList>
    </citation>
    <scope>NUCLEOTIDE SEQUENCE [LARGE SCALE GENOMIC DNA]</scope>
    <source>
        <strain evidence="3 4">LMG 30175</strain>
    </source>
</reference>
<evidence type="ECO:0000259" key="2">
    <source>
        <dbReference type="Pfam" id="PF13579"/>
    </source>
</evidence>
<dbReference type="Pfam" id="PF13692">
    <property type="entry name" value="Glyco_trans_1_4"/>
    <property type="match status" value="1"/>
</dbReference>
<evidence type="ECO:0000256" key="1">
    <source>
        <dbReference type="SAM" id="MobiDB-lite"/>
    </source>
</evidence>
<feature type="region of interest" description="Disordered" evidence="1">
    <location>
        <begin position="405"/>
        <end position="430"/>
    </location>
</feature>
<accession>A0A5E4UV15</accession>
<gene>
    <name evidence="3" type="ORF">PTE30175_02128</name>
</gene>
<feature type="domain" description="Glycosyltransferase subfamily 4-like N-terminal" evidence="2">
    <location>
        <begin position="15"/>
        <end position="202"/>
    </location>
</feature>
<keyword evidence="3" id="KW-0808">Transferase</keyword>
<name>A0A5E4UV15_9BURK</name>
<dbReference type="RefSeq" id="WP_150697023.1">
    <property type="nucleotide sequence ID" value="NZ_CABPRZ010000007.1"/>
</dbReference>
<evidence type="ECO:0000313" key="4">
    <source>
        <dbReference type="Proteomes" id="UP000414233"/>
    </source>
</evidence>
<dbReference type="SUPFAM" id="SSF53756">
    <property type="entry name" value="UDP-Glycosyltransferase/glycogen phosphorylase"/>
    <property type="match status" value="1"/>
</dbReference>
<dbReference type="AlphaFoldDB" id="A0A5E4UV15"/>
<keyword evidence="4" id="KW-1185">Reference proteome</keyword>
<dbReference type="Proteomes" id="UP000414233">
    <property type="component" value="Unassembled WGS sequence"/>
</dbReference>
<dbReference type="Pfam" id="PF13579">
    <property type="entry name" value="Glyco_trans_4_4"/>
    <property type="match status" value="1"/>
</dbReference>
<dbReference type="GO" id="GO:0016758">
    <property type="term" value="F:hexosyltransferase activity"/>
    <property type="evidence" value="ECO:0007669"/>
    <property type="project" value="TreeGrafter"/>
</dbReference>
<dbReference type="PANTHER" id="PTHR45947:SF3">
    <property type="entry name" value="SULFOQUINOVOSYL TRANSFERASE SQD2"/>
    <property type="match status" value="1"/>
</dbReference>
<dbReference type="CDD" id="cd03794">
    <property type="entry name" value="GT4_WbuB-like"/>
    <property type="match status" value="1"/>
</dbReference>
<protein>
    <submittedName>
        <fullName evidence="3">Glycosyltransferase WbuB</fullName>
    </submittedName>
</protein>
<dbReference type="OrthoDB" id="9787293at2"/>
<sequence length="430" mass="46789">MKILIYGLNYAPELTGIGKYSTEMSEYLAARGHEVRAVCAPPYYPAWRVSPGYASWRYVKEHRAGVTLWRAPLWVPSAPTGLTRLLHLASFALSSLPLLVRQLAWRPDVVFCVAPSLANAPAGWLTARMTGARAWLHIQDFEVDAAFGLGLLKGGAMRGAVRWLERAVLRRFDVVSTISEKMMGHALRKGVSPVRLAHFPNWVDTNDIAPLDTVSVYRGQLGIPADHCVVLYAGNMGAKQGLEVLAAAALALQGRGNMTFVFCGDGSWRAALEHACSGLPNCRFLPLQPSDRLNALLNLADIHVLPQRADAADLVMPSKLTGMFASARAVVAMAARGTELHDVVSARGVVVPPGDVRALTRAISALADDPQRRQHLGAAAREYALAVLSREAVLARFEADLNARTGLPKPHRCAERPEQYEAQTGETDRR</sequence>
<dbReference type="PANTHER" id="PTHR45947">
    <property type="entry name" value="SULFOQUINOVOSYL TRANSFERASE SQD2"/>
    <property type="match status" value="1"/>
</dbReference>
<proteinExistence type="predicted"/>
<evidence type="ECO:0000313" key="3">
    <source>
        <dbReference type="EMBL" id="VVE02310.1"/>
    </source>
</evidence>
<feature type="compositionally biased region" description="Polar residues" evidence="1">
    <location>
        <begin position="421"/>
        <end position="430"/>
    </location>
</feature>
<dbReference type="InterPro" id="IPR028098">
    <property type="entry name" value="Glyco_trans_4-like_N"/>
</dbReference>
<dbReference type="NCBIfam" id="NF007640">
    <property type="entry name" value="PRK10307.1"/>
    <property type="match status" value="1"/>
</dbReference>
<dbReference type="EMBL" id="CABPRZ010000007">
    <property type="protein sequence ID" value="VVE02310.1"/>
    <property type="molecule type" value="Genomic_DNA"/>
</dbReference>
<organism evidence="3 4">
    <name type="scientific">Pandoraea terrae</name>
    <dbReference type="NCBI Taxonomy" id="1537710"/>
    <lineage>
        <taxon>Bacteria</taxon>
        <taxon>Pseudomonadati</taxon>
        <taxon>Pseudomonadota</taxon>
        <taxon>Betaproteobacteria</taxon>
        <taxon>Burkholderiales</taxon>
        <taxon>Burkholderiaceae</taxon>
        <taxon>Pandoraea</taxon>
    </lineage>
</organism>